<protein>
    <submittedName>
        <fullName evidence="2">Uncharacterized protein</fullName>
    </submittedName>
</protein>
<sequence length="116" mass="13290">MEEKGRREKSTGTAKVKSYEVDRSEPPNEDRDSAILHELRGLRKEHAEAVGDNKRALARLDTSIKELMDGTASLEQKVTHMEERVGNTEDKMTRMERAAIFLLWETTKLSECNDLE</sequence>
<comment type="caution">
    <text evidence="2">The sequence shown here is derived from an EMBL/GenBank/DDBJ whole genome shotgun (WGS) entry which is preliminary data.</text>
</comment>
<evidence type="ECO:0000313" key="3">
    <source>
        <dbReference type="Proteomes" id="UP001311232"/>
    </source>
</evidence>
<evidence type="ECO:0000313" key="2">
    <source>
        <dbReference type="EMBL" id="KAK5601049.1"/>
    </source>
</evidence>
<feature type="compositionally biased region" description="Basic and acidic residues" evidence="1">
    <location>
        <begin position="17"/>
        <end position="31"/>
    </location>
</feature>
<proteinExistence type="predicted"/>
<feature type="compositionally biased region" description="Basic and acidic residues" evidence="1">
    <location>
        <begin position="1"/>
        <end position="10"/>
    </location>
</feature>
<organism evidence="2 3">
    <name type="scientific">Crenichthys baileyi</name>
    <name type="common">White River springfish</name>
    <dbReference type="NCBI Taxonomy" id="28760"/>
    <lineage>
        <taxon>Eukaryota</taxon>
        <taxon>Metazoa</taxon>
        <taxon>Chordata</taxon>
        <taxon>Craniata</taxon>
        <taxon>Vertebrata</taxon>
        <taxon>Euteleostomi</taxon>
        <taxon>Actinopterygii</taxon>
        <taxon>Neopterygii</taxon>
        <taxon>Teleostei</taxon>
        <taxon>Neoteleostei</taxon>
        <taxon>Acanthomorphata</taxon>
        <taxon>Ovalentaria</taxon>
        <taxon>Atherinomorphae</taxon>
        <taxon>Cyprinodontiformes</taxon>
        <taxon>Goodeidae</taxon>
        <taxon>Crenichthys</taxon>
    </lineage>
</organism>
<keyword evidence="3" id="KW-1185">Reference proteome</keyword>
<feature type="region of interest" description="Disordered" evidence="1">
    <location>
        <begin position="1"/>
        <end position="31"/>
    </location>
</feature>
<dbReference type="EMBL" id="JAHHUM010002726">
    <property type="protein sequence ID" value="KAK5601049.1"/>
    <property type="molecule type" value="Genomic_DNA"/>
</dbReference>
<name>A0AAV9QUK2_9TELE</name>
<evidence type="ECO:0000256" key="1">
    <source>
        <dbReference type="SAM" id="MobiDB-lite"/>
    </source>
</evidence>
<gene>
    <name evidence="2" type="ORF">CRENBAI_005167</name>
</gene>
<accession>A0AAV9QUK2</accession>
<dbReference type="Gene3D" id="1.20.5.2280">
    <property type="match status" value="1"/>
</dbReference>
<dbReference type="AlphaFoldDB" id="A0AAV9QUK2"/>
<dbReference type="Proteomes" id="UP001311232">
    <property type="component" value="Unassembled WGS sequence"/>
</dbReference>
<reference evidence="2 3" key="1">
    <citation type="submission" date="2021-06" db="EMBL/GenBank/DDBJ databases">
        <authorList>
            <person name="Palmer J.M."/>
        </authorList>
    </citation>
    <scope>NUCLEOTIDE SEQUENCE [LARGE SCALE GENOMIC DNA]</scope>
    <source>
        <strain evidence="2 3">MEX-2019</strain>
        <tissue evidence="2">Muscle</tissue>
    </source>
</reference>